<dbReference type="SUPFAM" id="SSF49265">
    <property type="entry name" value="Fibronectin type III"/>
    <property type="match status" value="1"/>
</dbReference>
<dbReference type="InterPro" id="IPR050964">
    <property type="entry name" value="Striated_Muscle_Regulatory"/>
</dbReference>
<protein>
    <recommendedName>
        <fullName evidence="2">Fibronectin type-III domain-containing protein</fullName>
    </recommendedName>
</protein>
<keyword evidence="4" id="KW-1185">Reference proteome</keyword>
<accession>A0AAE1U379</accession>
<dbReference type="InterPro" id="IPR013783">
    <property type="entry name" value="Ig-like_fold"/>
</dbReference>
<dbReference type="EMBL" id="JAWZYT010002091">
    <property type="protein sequence ID" value="KAK4306771.1"/>
    <property type="molecule type" value="Genomic_DNA"/>
</dbReference>
<dbReference type="PROSITE" id="PS50853">
    <property type="entry name" value="FN3"/>
    <property type="match status" value="1"/>
</dbReference>
<dbReference type="PRINTS" id="PR00014">
    <property type="entry name" value="FNTYPEIII"/>
</dbReference>
<keyword evidence="1" id="KW-0677">Repeat</keyword>
<evidence type="ECO:0000313" key="4">
    <source>
        <dbReference type="Proteomes" id="UP001292094"/>
    </source>
</evidence>
<evidence type="ECO:0000259" key="2">
    <source>
        <dbReference type="PROSITE" id="PS50853"/>
    </source>
</evidence>
<dbReference type="PANTHER" id="PTHR13817">
    <property type="entry name" value="TITIN"/>
    <property type="match status" value="1"/>
</dbReference>
<name>A0AAE1U379_9EUCA</name>
<dbReference type="Gene3D" id="2.60.40.10">
    <property type="entry name" value="Immunoglobulins"/>
    <property type="match status" value="1"/>
</dbReference>
<dbReference type="InterPro" id="IPR003961">
    <property type="entry name" value="FN3_dom"/>
</dbReference>
<comment type="caution">
    <text evidence="3">The sequence shown here is derived from an EMBL/GenBank/DDBJ whole genome shotgun (WGS) entry which is preliminary data.</text>
</comment>
<organism evidence="3 4">
    <name type="scientific">Petrolisthes manimaculis</name>
    <dbReference type="NCBI Taxonomy" id="1843537"/>
    <lineage>
        <taxon>Eukaryota</taxon>
        <taxon>Metazoa</taxon>
        <taxon>Ecdysozoa</taxon>
        <taxon>Arthropoda</taxon>
        <taxon>Crustacea</taxon>
        <taxon>Multicrustacea</taxon>
        <taxon>Malacostraca</taxon>
        <taxon>Eumalacostraca</taxon>
        <taxon>Eucarida</taxon>
        <taxon>Decapoda</taxon>
        <taxon>Pleocyemata</taxon>
        <taxon>Anomura</taxon>
        <taxon>Galatheoidea</taxon>
        <taxon>Porcellanidae</taxon>
        <taxon>Petrolisthes</taxon>
    </lineage>
</organism>
<proteinExistence type="predicted"/>
<dbReference type="CDD" id="cd00063">
    <property type="entry name" value="FN3"/>
    <property type="match status" value="1"/>
</dbReference>
<sequence>MERGCTAGVFVEPERPEGPLVVSDVTNNSITLSWNPPLNLGGGSLTCYIIEARMIAHADIIKNIELVEPEQTSFVVEGLEADQVYVFRVYAENEAGMSAALILTTPIRIRKGIAATAYVRLGKCVGPNGLRSWLPPPPPRSLPGPQVSGPALPPELASVVWLSLVPLVSVKEGTAVWPGDIHWCSVKEVLL</sequence>
<evidence type="ECO:0000313" key="3">
    <source>
        <dbReference type="EMBL" id="KAK4306771.1"/>
    </source>
</evidence>
<evidence type="ECO:0000256" key="1">
    <source>
        <dbReference type="ARBA" id="ARBA00022737"/>
    </source>
</evidence>
<dbReference type="SMART" id="SM00060">
    <property type="entry name" value="FN3"/>
    <property type="match status" value="1"/>
</dbReference>
<feature type="domain" description="Fibronectin type-III" evidence="2">
    <location>
        <begin position="16"/>
        <end position="112"/>
    </location>
</feature>
<dbReference type="PANTHER" id="PTHR13817:SF151">
    <property type="entry name" value="TITIN"/>
    <property type="match status" value="1"/>
</dbReference>
<dbReference type="Pfam" id="PF00041">
    <property type="entry name" value="fn3"/>
    <property type="match status" value="1"/>
</dbReference>
<dbReference type="AlphaFoldDB" id="A0AAE1U379"/>
<reference evidence="3" key="1">
    <citation type="submission" date="2023-11" db="EMBL/GenBank/DDBJ databases">
        <title>Genome assemblies of two species of porcelain crab, Petrolisthes cinctipes and Petrolisthes manimaculis (Anomura: Porcellanidae).</title>
        <authorList>
            <person name="Angst P."/>
        </authorList>
    </citation>
    <scope>NUCLEOTIDE SEQUENCE</scope>
    <source>
        <strain evidence="3">PB745_02</strain>
        <tissue evidence="3">Gill</tissue>
    </source>
</reference>
<dbReference type="Proteomes" id="UP001292094">
    <property type="component" value="Unassembled WGS sequence"/>
</dbReference>
<dbReference type="InterPro" id="IPR036116">
    <property type="entry name" value="FN3_sf"/>
</dbReference>
<gene>
    <name evidence="3" type="ORF">Pmani_021427</name>
</gene>
<dbReference type="GO" id="GO:0045214">
    <property type="term" value="P:sarcomere organization"/>
    <property type="evidence" value="ECO:0007669"/>
    <property type="project" value="TreeGrafter"/>
</dbReference>
<dbReference type="GO" id="GO:0031430">
    <property type="term" value="C:M band"/>
    <property type="evidence" value="ECO:0007669"/>
    <property type="project" value="TreeGrafter"/>
</dbReference>